<reference evidence="2 3" key="1">
    <citation type="submission" date="2017-10" db="EMBL/GenBank/DDBJ databases">
        <title>Comparative genomics in systemic dimorphic fungi from Ajellomycetaceae.</title>
        <authorList>
            <person name="Munoz J.F."/>
            <person name="Mcewen J.G."/>
            <person name="Clay O.K."/>
            <person name="Cuomo C.A."/>
        </authorList>
    </citation>
    <scope>NUCLEOTIDE SEQUENCE [LARGE SCALE GENOMIC DNA]</scope>
    <source>
        <strain evidence="2 3">UAMH4076</strain>
    </source>
</reference>
<dbReference type="AlphaFoldDB" id="A0A2B7Z593"/>
<comment type="caution">
    <text evidence="2">The sequence shown here is derived from an EMBL/GenBank/DDBJ whole genome shotgun (WGS) entry which is preliminary data.</text>
</comment>
<dbReference type="InterPro" id="IPR002575">
    <property type="entry name" value="Aminoglycoside_PTrfase"/>
</dbReference>
<evidence type="ECO:0000259" key="1">
    <source>
        <dbReference type="Pfam" id="PF01636"/>
    </source>
</evidence>
<dbReference type="STRING" id="73230.A0A2B7Z593"/>
<protein>
    <recommendedName>
        <fullName evidence="1">Aminoglycoside phosphotransferase domain-containing protein</fullName>
    </recommendedName>
</protein>
<dbReference type="Gene3D" id="3.90.1200.10">
    <property type="match status" value="1"/>
</dbReference>
<dbReference type="PANTHER" id="PTHR21310:SF39">
    <property type="entry name" value="AMINOGLYCOSIDE PHOSPHOTRANSFERASE DOMAIN-CONTAINING PROTEIN"/>
    <property type="match status" value="1"/>
</dbReference>
<dbReference type="PANTHER" id="PTHR21310">
    <property type="entry name" value="AMINOGLYCOSIDE PHOSPHOTRANSFERASE-RELATED-RELATED"/>
    <property type="match status" value="1"/>
</dbReference>
<dbReference type="EMBL" id="PDND01000483">
    <property type="protein sequence ID" value="PGH28409.1"/>
    <property type="molecule type" value="Genomic_DNA"/>
</dbReference>
<keyword evidence="3" id="KW-1185">Reference proteome</keyword>
<name>A0A2B7Z593_9EURO</name>
<feature type="domain" description="Aminoglycoside phosphotransferase" evidence="1">
    <location>
        <begin position="190"/>
        <end position="235"/>
    </location>
</feature>
<dbReference type="VEuPathDB" id="FungiDB:EMCG_04849"/>
<dbReference type="InterPro" id="IPR011009">
    <property type="entry name" value="Kinase-like_dom_sf"/>
</dbReference>
<evidence type="ECO:0000313" key="3">
    <source>
        <dbReference type="Proteomes" id="UP000226031"/>
    </source>
</evidence>
<dbReference type="Proteomes" id="UP000226031">
    <property type="component" value="Unassembled WGS sequence"/>
</dbReference>
<organism evidence="2 3">
    <name type="scientific">[Emmonsia] crescens</name>
    <dbReference type="NCBI Taxonomy" id="73230"/>
    <lineage>
        <taxon>Eukaryota</taxon>
        <taxon>Fungi</taxon>
        <taxon>Dikarya</taxon>
        <taxon>Ascomycota</taxon>
        <taxon>Pezizomycotina</taxon>
        <taxon>Eurotiomycetes</taxon>
        <taxon>Eurotiomycetidae</taxon>
        <taxon>Onygenales</taxon>
        <taxon>Ajellomycetaceae</taxon>
        <taxon>Emergomyces</taxon>
    </lineage>
</organism>
<sequence>MDSSFKDDLLHHYTDAELAYYIQGSPRLSSYSKIFLLSANHLAKYCSRDLIEDTCKAMNTAHSLGIRVPIVKRVVEYEDNTYYIMERIDGITLEDAWASLSWFTSLRLAVFLLCSVRLLRSSVSSTAGSLSTGRCRSFWLEDHYGLPAKSTFEDVASFIQFWTNFVSMRQARNGKTLRTNKYTPTTANLFVFTHHDLAPRNLLLDRCGHLWLLDWDIAGWYPSYFEYASMHNFSPQGWSWLTQTRWNLFTWIAAGCWEKERCMLEQIRSKFTRFSAGRRFQLLRDGGPSARPVS</sequence>
<proteinExistence type="predicted"/>
<gene>
    <name evidence="2" type="ORF">GX50_08857</name>
</gene>
<accession>A0A2B7Z593</accession>
<dbReference type="InterPro" id="IPR051678">
    <property type="entry name" value="AGP_Transferase"/>
</dbReference>
<dbReference type="SUPFAM" id="SSF56112">
    <property type="entry name" value="Protein kinase-like (PK-like)"/>
    <property type="match status" value="1"/>
</dbReference>
<evidence type="ECO:0000313" key="2">
    <source>
        <dbReference type="EMBL" id="PGH28409.1"/>
    </source>
</evidence>
<dbReference type="Pfam" id="PF01636">
    <property type="entry name" value="APH"/>
    <property type="match status" value="1"/>
</dbReference>